<dbReference type="AlphaFoldDB" id="A0A4C1ZSK3"/>
<dbReference type="Proteomes" id="UP000299102">
    <property type="component" value="Unassembled WGS sequence"/>
</dbReference>
<feature type="compositionally biased region" description="Basic and acidic residues" evidence="1">
    <location>
        <begin position="86"/>
        <end position="95"/>
    </location>
</feature>
<name>A0A4C1ZSK3_EUMVA</name>
<dbReference type="EMBL" id="BGZK01002172">
    <property type="protein sequence ID" value="GBP91456.1"/>
    <property type="molecule type" value="Genomic_DNA"/>
</dbReference>
<evidence type="ECO:0000256" key="1">
    <source>
        <dbReference type="SAM" id="MobiDB-lite"/>
    </source>
</evidence>
<organism evidence="2 3">
    <name type="scientific">Eumeta variegata</name>
    <name type="common">Bagworm moth</name>
    <name type="synonym">Eumeta japonica</name>
    <dbReference type="NCBI Taxonomy" id="151549"/>
    <lineage>
        <taxon>Eukaryota</taxon>
        <taxon>Metazoa</taxon>
        <taxon>Ecdysozoa</taxon>
        <taxon>Arthropoda</taxon>
        <taxon>Hexapoda</taxon>
        <taxon>Insecta</taxon>
        <taxon>Pterygota</taxon>
        <taxon>Neoptera</taxon>
        <taxon>Endopterygota</taxon>
        <taxon>Lepidoptera</taxon>
        <taxon>Glossata</taxon>
        <taxon>Ditrysia</taxon>
        <taxon>Tineoidea</taxon>
        <taxon>Psychidae</taxon>
        <taxon>Oiketicinae</taxon>
        <taxon>Eumeta</taxon>
    </lineage>
</organism>
<sequence length="170" mass="19337">MFRQVFAVQRIPAPAAQSLPRAKQPFRTVCERKSYLRKKKKATFVLTNKKKIKETIQRDEALCGDAEPVPFGESVDFGTRESGVSLERESRKSRADPSTSRPPVNEGAYMLVHPPSPRMDDSACSQQRLTYIHTLCILKFIVCTRIAPRGLLRNQNLKVLVENPRLELKD</sequence>
<comment type="caution">
    <text evidence="2">The sequence shown here is derived from an EMBL/GenBank/DDBJ whole genome shotgun (WGS) entry which is preliminary data.</text>
</comment>
<gene>
    <name evidence="2" type="ORF">EVAR_62882_1</name>
</gene>
<accession>A0A4C1ZSK3</accession>
<evidence type="ECO:0000313" key="2">
    <source>
        <dbReference type="EMBL" id="GBP91456.1"/>
    </source>
</evidence>
<reference evidence="2 3" key="1">
    <citation type="journal article" date="2019" name="Commun. Biol.">
        <title>The bagworm genome reveals a unique fibroin gene that provides high tensile strength.</title>
        <authorList>
            <person name="Kono N."/>
            <person name="Nakamura H."/>
            <person name="Ohtoshi R."/>
            <person name="Tomita M."/>
            <person name="Numata K."/>
            <person name="Arakawa K."/>
        </authorList>
    </citation>
    <scope>NUCLEOTIDE SEQUENCE [LARGE SCALE GENOMIC DNA]</scope>
</reference>
<keyword evidence="3" id="KW-1185">Reference proteome</keyword>
<feature type="region of interest" description="Disordered" evidence="1">
    <location>
        <begin position="67"/>
        <end position="108"/>
    </location>
</feature>
<proteinExistence type="predicted"/>
<evidence type="ECO:0000313" key="3">
    <source>
        <dbReference type="Proteomes" id="UP000299102"/>
    </source>
</evidence>
<protein>
    <submittedName>
        <fullName evidence="2">Uncharacterized protein</fullName>
    </submittedName>
</protein>